<gene>
    <name evidence="1" type="ORF">ElyMa_005501200</name>
</gene>
<evidence type="ECO:0000313" key="2">
    <source>
        <dbReference type="Proteomes" id="UP000762676"/>
    </source>
</evidence>
<sequence length="91" mass="10026">MEELNLVSANRGDEEFRLSCGMLDDIAFLPLADVRDGKNHLSQNASDEMKPLIIYFDQICLVKTCRSAALSVHSNLVPSGDIGLILIFKTS</sequence>
<comment type="caution">
    <text evidence="1">The sequence shown here is derived from an EMBL/GenBank/DDBJ whole genome shotgun (WGS) entry which is preliminary data.</text>
</comment>
<name>A0AAV4EVQ9_9GAST</name>
<proteinExistence type="predicted"/>
<reference evidence="1 2" key="1">
    <citation type="journal article" date="2021" name="Elife">
        <title>Chloroplast acquisition without the gene transfer in kleptoplastic sea slugs, Plakobranchus ocellatus.</title>
        <authorList>
            <person name="Maeda T."/>
            <person name="Takahashi S."/>
            <person name="Yoshida T."/>
            <person name="Shimamura S."/>
            <person name="Takaki Y."/>
            <person name="Nagai Y."/>
            <person name="Toyoda A."/>
            <person name="Suzuki Y."/>
            <person name="Arimoto A."/>
            <person name="Ishii H."/>
            <person name="Satoh N."/>
            <person name="Nishiyama T."/>
            <person name="Hasebe M."/>
            <person name="Maruyama T."/>
            <person name="Minagawa J."/>
            <person name="Obokata J."/>
            <person name="Shigenobu S."/>
        </authorList>
    </citation>
    <scope>NUCLEOTIDE SEQUENCE [LARGE SCALE GENOMIC DNA]</scope>
</reference>
<dbReference type="EMBL" id="BMAT01010981">
    <property type="protein sequence ID" value="GFR64236.1"/>
    <property type="molecule type" value="Genomic_DNA"/>
</dbReference>
<protein>
    <submittedName>
        <fullName evidence="1">Uncharacterized protein</fullName>
    </submittedName>
</protein>
<dbReference type="AlphaFoldDB" id="A0AAV4EVQ9"/>
<dbReference type="Proteomes" id="UP000762676">
    <property type="component" value="Unassembled WGS sequence"/>
</dbReference>
<organism evidence="1 2">
    <name type="scientific">Elysia marginata</name>
    <dbReference type="NCBI Taxonomy" id="1093978"/>
    <lineage>
        <taxon>Eukaryota</taxon>
        <taxon>Metazoa</taxon>
        <taxon>Spiralia</taxon>
        <taxon>Lophotrochozoa</taxon>
        <taxon>Mollusca</taxon>
        <taxon>Gastropoda</taxon>
        <taxon>Heterobranchia</taxon>
        <taxon>Euthyneura</taxon>
        <taxon>Panpulmonata</taxon>
        <taxon>Sacoglossa</taxon>
        <taxon>Placobranchoidea</taxon>
        <taxon>Plakobranchidae</taxon>
        <taxon>Elysia</taxon>
    </lineage>
</organism>
<keyword evidence="2" id="KW-1185">Reference proteome</keyword>
<evidence type="ECO:0000313" key="1">
    <source>
        <dbReference type="EMBL" id="GFR64236.1"/>
    </source>
</evidence>
<accession>A0AAV4EVQ9</accession>